<feature type="region of interest" description="Disordered" evidence="1">
    <location>
        <begin position="31"/>
        <end position="51"/>
    </location>
</feature>
<accession>J9EKT8</accession>
<reference evidence="3" key="1">
    <citation type="submission" date="2012-08" db="EMBL/GenBank/DDBJ databases">
        <title>The Genome Sequence of Wuchereria bancrofti.</title>
        <authorList>
            <person name="Nutman T.B."/>
            <person name="Fink D.L."/>
            <person name="Russ C."/>
            <person name="Young S."/>
            <person name="Zeng Q."/>
            <person name="Koehrsen M."/>
            <person name="Alvarado L."/>
            <person name="Berlin A."/>
            <person name="Chapman S.B."/>
            <person name="Chen Z."/>
            <person name="Freedman E."/>
            <person name="Gellesch M."/>
            <person name="Goldberg J."/>
            <person name="Griggs A."/>
            <person name="Gujja S."/>
            <person name="Heilman E.R."/>
            <person name="Heiman D."/>
            <person name="Hepburn T."/>
            <person name="Howarth C."/>
            <person name="Jen D."/>
            <person name="Larson L."/>
            <person name="Lewis B."/>
            <person name="Mehta T."/>
            <person name="Park D."/>
            <person name="Pearson M."/>
            <person name="Roberts A."/>
            <person name="Saif S."/>
            <person name="Shea T."/>
            <person name="Shenoy N."/>
            <person name="Sisk P."/>
            <person name="Stolte C."/>
            <person name="Sykes S."/>
            <person name="Walk T."/>
            <person name="White J."/>
            <person name="Yandava C."/>
            <person name="Haas B."/>
            <person name="Henn M.R."/>
            <person name="Nusbaum C."/>
            <person name="Birren B."/>
        </authorList>
    </citation>
    <scope>NUCLEOTIDE SEQUENCE [LARGE SCALE GENOMIC DNA]</scope>
    <source>
        <strain evidence="3">NA</strain>
    </source>
</reference>
<evidence type="ECO:0000313" key="2">
    <source>
        <dbReference type="EMBL" id="EJW75969.1"/>
    </source>
</evidence>
<dbReference type="EMBL" id="ADBV01009764">
    <property type="protein sequence ID" value="EJW75969.1"/>
    <property type="molecule type" value="Genomic_DNA"/>
</dbReference>
<dbReference type="AlphaFoldDB" id="J9EKT8"/>
<proteinExistence type="predicted"/>
<dbReference type="Proteomes" id="UP000004810">
    <property type="component" value="Unassembled WGS sequence"/>
</dbReference>
<evidence type="ECO:0000256" key="1">
    <source>
        <dbReference type="SAM" id="MobiDB-lite"/>
    </source>
</evidence>
<name>J9EKT8_WUCBA</name>
<comment type="caution">
    <text evidence="2">The sequence shown here is derived from an EMBL/GenBank/DDBJ whole genome shotgun (WGS) entry which is preliminary data.</text>
</comment>
<protein>
    <submittedName>
        <fullName evidence="2">Uncharacterized protein</fullName>
    </submittedName>
</protein>
<sequence>MCFCDKSISHLVNFNHAYSAEQPIQRRHVNMRQKRGRGVSMKSRGRVTSRR</sequence>
<evidence type="ECO:0000313" key="3">
    <source>
        <dbReference type="Proteomes" id="UP000004810"/>
    </source>
</evidence>
<gene>
    <name evidence="2" type="ORF">WUBG_13123</name>
</gene>
<organism evidence="2 3">
    <name type="scientific">Wuchereria bancrofti</name>
    <dbReference type="NCBI Taxonomy" id="6293"/>
    <lineage>
        <taxon>Eukaryota</taxon>
        <taxon>Metazoa</taxon>
        <taxon>Ecdysozoa</taxon>
        <taxon>Nematoda</taxon>
        <taxon>Chromadorea</taxon>
        <taxon>Rhabditida</taxon>
        <taxon>Spirurina</taxon>
        <taxon>Spiruromorpha</taxon>
        <taxon>Filarioidea</taxon>
        <taxon>Onchocercidae</taxon>
        <taxon>Wuchereria</taxon>
    </lineage>
</organism>